<evidence type="ECO:0000313" key="9">
    <source>
        <dbReference type="EMBL" id="KAK8488361.1"/>
    </source>
</evidence>
<keyword evidence="4" id="KW-0813">Transport</keyword>
<accession>A0ABR2A5R4</accession>
<dbReference type="Gene3D" id="1.10.520.20">
    <property type="entry name" value="N-terminal domain of the delta subunit of the F1F0-ATP synthase"/>
    <property type="match status" value="1"/>
</dbReference>
<dbReference type="SUPFAM" id="SSF47928">
    <property type="entry name" value="N-terminal domain of the delta subunit of the F1F0-ATP synthase"/>
    <property type="match status" value="1"/>
</dbReference>
<keyword evidence="6" id="KW-0406">Ion transport</keyword>
<evidence type="ECO:0000256" key="7">
    <source>
        <dbReference type="ARBA" id="ARBA00023136"/>
    </source>
</evidence>
<evidence type="ECO:0000256" key="2">
    <source>
        <dbReference type="ARBA" id="ARBA00007046"/>
    </source>
</evidence>
<dbReference type="HAMAP" id="MF_01416">
    <property type="entry name" value="ATP_synth_delta_bact"/>
    <property type="match status" value="1"/>
</dbReference>
<organism evidence="9 10">
    <name type="scientific">Hibiscus sabdariffa</name>
    <name type="common">roselle</name>
    <dbReference type="NCBI Taxonomy" id="183260"/>
    <lineage>
        <taxon>Eukaryota</taxon>
        <taxon>Viridiplantae</taxon>
        <taxon>Streptophyta</taxon>
        <taxon>Embryophyta</taxon>
        <taxon>Tracheophyta</taxon>
        <taxon>Spermatophyta</taxon>
        <taxon>Magnoliopsida</taxon>
        <taxon>eudicotyledons</taxon>
        <taxon>Gunneridae</taxon>
        <taxon>Pentapetalae</taxon>
        <taxon>rosids</taxon>
        <taxon>malvids</taxon>
        <taxon>Malvales</taxon>
        <taxon>Malvaceae</taxon>
        <taxon>Malvoideae</taxon>
        <taxon>Hibiscus</taxon>
    </lineage>
</organism>
<reference evidence="9 10" key="1">
    <citation type="journal article" date="2024" name="G3 (Bethesda)">
        <title>Genome assembly of Hibiscus sabdariffa L. provides insights into metabolisms of medicinal natural products.</title>
        <authorList>
            <person name="Kim T."/>
        </authorList>
    </citation>
    <scope>NUCLEOTIDE SEQUENCE [LARGE SCALE GENOMIC DNA]</scope>
    <source>
        <strain evidence="9">TK-2024</strain>
        <tissue evidence="9">Old leaves</tissue>
    </source>
</reference>
<comment type="subunit">
    <text evidence="3">F-type ATPases have 2 components, CF(1) - the catalytic core - and CF(0) - the membrane proton channel. CF(1) has five subunits: alpha(3), beta(3), gamma(1), delta(1), epsilon(1). CF(0) has three main subunits: a, b and c.</text>
</comment>
<evidence type="ECO:0000256" key="4">
    <source>
        <dbReference type="ARBA" id="ARBA00022448"/>
    </source>
</evidence>
<gene>
    <name evidence="9" type="ORF">V6N11_072795</name>
</gene>
<comment type="caution">
    <text evidence="9">The sequence shown here is derived from an EMBL/GenBank/DDBJ whole genome shotgun (WGS) entry which is preliminary data.</text>
</comment>
<dbReference type="NCBIfam" id="TIGR01145">
    <property type="entry name" value="ATP_synt_delta"/>
    <property type="match status" value="1"/>
</dbReference>
<protein>
    <submittedName>
        <fullName evidence="9">Uncharacterized protein</fullName>
    </submittedName>
</protein>
<dbReference type="PANTHER" id="PTHR11910">
    <property type="entry name" value="ATP SYNTHASE DELTA CHAIN"/>
    <property type="match status" value="1"/>
</dbReference>
<evidence type="ECO:0000256" key="3">
    <source>
        <dbReference type="ARBA" id="ARBA00011648"/>
    </source>
</evidence>
<evidence type="ECO:0000256" key="8">
    <source>
        <dbReference type="ARBA" id="ARBA00023310"/>
    </source>
</evidence>
<evidence type="ECO:0000256" key="5">
    <source>
        <dbReference type="ARBA" id="ARBA00022781"/>
    </source>
</evidence>
<keyword evidence="5" id="KW-0375">Hydrogen ion transport</keyword>
<comment type="similarity">
    <text evidence="2">Belongs to the ATPase delta chain family.</text>
</comment>
<keyword evidence="10" id="KW-1185">Reference proteome</keyword>
<dbReference type="InterPro" id="IPR020781">
    <property type="entry name" value="ATPase_OSCP/d_CS"/>
</dbReference>
<proteinExistence type="inferred from homology"/>
<name>A0ABR2A5R4_9ROSI</name>
<dbReference type="InterPro" id="IPR026015">
    <property type="entry name" value="ATP_synth_OSCP/delta_N_sf"/>
</dbReference>
<evidence type="ECO:0000256" key="6">
    <source>
        <dbReference type="ARBA" id="ARBA00023065"/>
    </source>
</evidence>
<keyword evidence="8" id="KW-0066">ATP synthesis</keyword>
<evidence type="ECO:0000256" key="1">
    <source>
        <dbReference type="ARBA" id="ARBA00004370"/>
    </source>
</evidence>
<evidence type="ECO:0000313" key="10">
    <source>
        <dbReference type="Proteomes" id="UP001396334"/>
    </source>
</evidence>
<comment type="subcellular location">
    <subcellularLocation>
        <location evidence="1">Membrane</location>
    </subcellularLocation>
</comment>
<dbReference type="Pfam" id="PF00213">
    <property type="entry name" value="OSCP"/>
    <property type="match status" value="2"/>
</dbReference>
<dbReference type="PRINTS" id="PR00125">
    <property type="entry name" value="ATPASEDELTA"/>
</dbReference>
<dbReference type="Proteomes" id="UP001396334">
    <property type="component" value="Unassembled WGS sequence"/>
</dbReference>
<keyword evidence="7" id="KW-0472">Membrane</keyword>
<dbReference type="PROSITE" id="PS00389">
    <property type="entry name" value="ATPASE_DELTA"/>
    <property type="match status" value="1"/>
</dbReference>
<dbReference type="InterPro" id="IPR000711">
    <property type="entry name" value="ATPase_OSCP/dsu"/>
</dbReference>
<dbReference type="EMBL" id="JBBPBN010000352">
    <property type="protein sequence ID" value="KAK8488361.1"/>
    <property type="molecule type" value="Genomic_DNA"/>
</dbReference>
<sequence>MAMAARIRSTSTLFHRLLRPTLHQTLLCPEPELSKNYSIASPEKDEKVKVPLALFGVFGNYASALYLAAVKGNVLDRVESELLDLVQASRNSPSFSQFTKDPSVPAKTRVKAINEIFGEAKFSDLTKNFLGKNGSHVATFTSITDAVVLAENGRLRHVERIAKRFVELTTAHRGEVKVIVTSVIPLLAEEERELKETLQEIIGQGKQVKLEQKIDPSILGGLVVEYGQKLFDMSIRKRARQMERFLREPIDVGSLKDVIIAK</sequence>